<dbReference type="PROSITE" id="PS50005">
    <property type="entry name" value="TPR"/>
    <property type="match status" value="4"/>
</dbReference>
<dbReference type="Gene3D" id="1.25.40.10">
    <property type="entry name" value="Tetratricopeptide repeat domain"/>
    <property type="match status" value="2"/>
</dbReference>
<keyword evidence="2 3" id="KW-0802">TPR repeat</keyword>
<dbReference type="GO" id="GO:0034464">
    <property type="term" value="C:BBSome"/>
    <property type="evidence" value="ECO:0007669"/>
    <property type="project" value="InterPro"/>
</dbReference>
<evidence type="ECO:0000256" key="4">
    <source>
        <dbReference type="SAM" id="MobiDB-lite"/>
    </source>
</evidence>
<dbReference type="Proteomes" id="UP000051952">
    <property type="component" value="Unassembled WGS sequence"/>
</dbReference>
<proteinExistence type="predicted"/>
<dbReference type="GO" id="GO:0097730">
    <property type="term" value="C:non-motile cilium"/>
    <property type="evidence" value="ECO:0007669"/>
    <property type="project" value="TreeGrafter"/>
</dbReference>
<keyword evidence="1" id="KW-0677">Repeat</keyword>
<dbReference type="Pfam" id="PF13432">
    <property type="entry name" value="TPR_16"/>
    <property type="match status" value="1"/>
</dbReference>
<feature type="repeat" description="TPR" evidence="3">
    <location>
        <begin position="415"/>
        <end position="448"/>
    </location>
</feature>
<evidence type="ECO:0000256" key="3">
    <source>
        <dbReference type="PROSITE-ProRule" id="PRU00339"/>
    </source>
</evidence>
<evidence type="ECO:0000256" key="1">
    <source>
        <dbReference type="ARBA" id="ARBA00022737"/>
    </source>
</evidence>
<feature type="compositionally biased region" description="Polar residues" evidence="4">
    <location>
        <begin position="100"/>
        <end position="110"/>
    </location>
</feature>
<dbReference type="GO" id="GO:1905515">
    <property type="term" value="P:non-motile cilium assembly"/>
    <property type="evidence" value="ECO:0007669"/>
    <property type="project" value="InterPro"/>
</dbReference>
<dbReference type="AlphaFoldDB" id="A0A0S4IWH2"/>
<keyword evidence="6" id="KW-1185">Reference proteome</keyword>
<dbReference type="GO" id="GO:0036064">
    <property type="term" value="C:ciliary basal body"/>
    <property type="evidence" value="ECO:0007669"/>
    <property type="project" value="TreeGrafter"/>
</dbReference>
<dbReference type="Pfam" id="PF07719">
    <property type="entry name" value="TPR_2"/>
    <property type="match status" value="1"/>
</dbReference>
<gene>
    <name evidence="5" type="ORF">BSAL_70815</name>
</gene>
<dbReference type="Pfam" id="PF13181">
    <property type="entry name" value="TPR_8"/>
    <property type="match status" value="2"/>
</dbReference>
<reference evidence="6" key="1">
    <citation type="submission" date="2015-09" db="EMBL/GenBank/DDBJ databases">
        <authorList>
            <consortium name="Pathogen Informatics"/>
        </authorList>
    </citation>
    <scope>NUCLEOTIDE SEQUENCE [LARGE SCALE GENOMIC DNA]</scope>
    <source>
        <strain evidence="6">Lake Konstanz</strain>
    </source>
</reference>
<dbReference type="PANTHER" id="PTHR44177:SF1">
    <property type="entry name" value="TETRATRICOPEPTIDE REPEAT PROTEIN 8"/>
    <property type="match status" value="1"/>
</dbReference>
<sequence>MTSIPPLGVISDDASVPPPALGMDPAYYALNLLRRRKLDRCVQASTEVLAKNPFDQQLWLIKTRALTLKSWIDDTEMDEDGVAEILLDDNRVATAPRPGTSIQRAQQTAGGSKAGTSGIAAGRPMSTSGRPMSGIARPGTNSSRSPASRGSVEGAFQGNRPGTTRPVTTSGRYVRLGTASMVNSQENGVGGPFIDASRMDFKKYAQRPSLSRALCDYILYVDHNPRRALELCNECTQAAGFTDWWWKARLGKCYYQLGLLRDAEKQFRSSLKHQENIAVMLELGKVYQKLDQPLSALELFEKAFERNPHDHHLLINQARIYDLLNDTGKSVTFYQKVLALDGGSVEAIACIAASKFYEDQPEIALRMYRRLLQMGINTTELWNNLGLCCFYASQYDMALSCFERAMLLADDENGADVWYNIGQVAIGIGDVGLAYQAFRVAASLDPNHAESFNNLGILELRKGNVDASRNNFAASSSLSSYVHEPLFNKALLHFKLGEFQDAYQCVAKALEAFPDHPESLELRRQLRQTFSAL</sequence>
<feature type="repeat" description="TPR" evidence="3">
    <location>
        <begin position="379"/>
        <end position="412"/>
    </location>
</feature>
<feature type="compositionally biased region" description="Polar residues" evidence="4">
    <location>
        <begin position="160"/>
        <end position="169"/>
    </location>
</feature>
<name>A0A0S4IWH2_BODSA</name>
<dbReference type="SUPFAM" id="SSF48452">
    <property type="entry name" value="TPR-like"/>
    <property type="match status" value="2"/>
</dbReference>
<dbReference type="VEuPathDB" id="TriTrypDB:BSAL_70815"/>
<protein>
    <submittedName>
        <fullName evidence="5">Uncharacterized protein</fullName>
    </submittedName>
</protein>
<dbReference type="OrthoDB" id="421121at2759"/>
<evidence type="ECO:0000313" key="6">
    <source>
        <dbReference type="Proteomes" id="UP000051952"/>
    </source>
</evidence>
<dbReference type="CDD" id="cd21341">
    <property type="entry name" value="TTC8_N"/>
    <property type="match status" value="1"/>
</dbReference>
<organism evidence="5 6">
    <name type="scientific">Bodo saltans</name>
    <name type="common">Flagellated protozoan</name>
    <dbReference type="NCBI Taxonomy" id="75058"/>
    <lineage>
        <taxon>Eukaryota</taxon>
        <taxon>Discoba</taxon>
        <taxon>Euglenozoa</taxon>
        <taxon>Kinetoplastea</taxon>
        <taxon>Metakinetoplastina</taxon>
        <taxon>Eubodonida</taxon>
        <taxon>Bodonidae</taxon>
        <taxon>Bodo</taxon>
    </lineage>
</organism>
<feature type="repeat" description="TPR" evidence="3">
    <location>
        <begin position="277"/>
        <end position="310"/>
    </location>
</feature>
<accession>A0A0S4IWH2</accession>
<feature type="compositionally biased region" description="Polar residues" evidence="4">
    <location>
        <begin position="139"/>
        <end position="148"/>
    </location>
</feature>
<dbReference type="InterPro" id="IPR028796">
    <property type="entry name" value="BBS8"/>
</dbReference>
<dbReference type="InterPro" id="IPR013105">
    <property type="entry name" value="TPR_2"/>
</dbReference>
<dbReference type="InterPro" id="IPR019734">
    <property type="entry name" value="TPR_rpt"/>
</dbReference>
<feature type="repeat" description="TPR" evidence="3">
    <location>
        <begin position="483"/>
        <end position="516"/>
    </location>
</feature>
<dbReference type="OMA" id="QMGVNSA"/>
<evidence type="ECO:0000313" key="5">
    <source>
        <dbReference type="EMBL" id="CUG05171.1"/>
    </source>
</evidence>
<dbReference type="SMART" id="SM00028">
    <property type="entry name" value="TPR"/>
    <property type="match status" value="8"/>
</dbReference>
<feature type="region of interest" description="Disordered" evidence="4">
    <location>
        <begin position="94"/>
        <end position="169"/>
    </location>
</feature>
<evidence type="ECO:0000256" key="2">
    <source>
        <dbReference type="ARBA" id="ARBA00022803"/>
    </source>
</evidence>
<dbReference type="InterPro" id="IPR011990">
    <property type="entry name" value="TPR-like_helical_dom_sf"/>
</dbReference>
<dbReference type="EMBL" id="CYKH01000532">
    <property type="protein sequence ID" value="CUG05171.1"/>
    <property type="molecule type" value="Genomic_DNA"/>
</dbReference>
<dbReference type="PANTHER" id="PTHR44177">
    <property type="entry name" value="TETRATRICOPEPTIDE REPEAT PROTEIN 8"/>
    <property type="match status" value="1"/>
</dbReference>